<evidence type="ECO:0000313" key="2">
    <source>
        <dbReference type="Proteomes" id="UP000654918"/>
    </source>
</evidence>
<protein>
    <submittedName>
        <fullName evidence="1">Uncharacterized protein</fullName>
    </submittedName>
</protein>
<proteinExistence type="predicted"/>
<reference evidence="1" key="1">
    <citation type="journal article" date="2020" name="Phytopathology">
        <title>Genome Sequence Resources of Colletotrichum truncatum, C. plurivorum, C. musicola, and C. sojae: Four Species Pathogenic to Soybean (Glycine max).</title>
        <authorList>
            <person name="Rogerio F."/>
            <person name="Boufleur T.R."/>
            <person name="Ciampi-Guillardi M."/>
            <person name="Sukno S.A."/>
            <person name="Thon M.R."/>
            <person name="Massola Junior N.S."/>
            <person name="Baroncelli R."/>
        </authorList>
    </citation>
    <scope>NUCLEOTIDE SEQUENCE</scope>
    <source>
        <strain evidence="1">LFN00145</strain>
    </source>
</reference>
<sequence length="226" mass="25271">MAGNHFVYHGTSAHYNLIEWPRYFTPTPFQALAAFTTANQIGLRFVPGLFTAFSPLRAFIWAVFKERMACMTPSVTPSMTPSMAHLRRIQRSWFCNGAFYRGVVLFQFHCTQPSGLTSCTIPAGKEKAWGDISQGPAAHCTPQSAAWKQFNAIHGKSRGKWPDVIHGLKYGPQLDHSGTSRTNMWRSMWKGEEGVYHLNSQHAATFAVNFELVGPNVPQQPISHTT</sequence>
<accession>A0A8H6N5W2</accession>
<dbReference type="EMBL" id="WIGO01000269">
    <property type="protein sequence ID" value="KAF6820621.1"/>
    <property type="molecule type" value="Genomic_DNA"/>
</dbReference>
<organism evidence="1 2">
    <name type="scientific">Colletotrichum plurivorum</name>
    <dbReference type="NCBI Taxonomy" id="2175906"/>
    <lineage>
        <taxon>Eukaryota</taxon>
        <taxon>Fungi</taxon>
        <taxon>Dikarya</taxon>
        <taxon>Ascomycota</taxon>
        <taxon>Pezizomycotina</taxon>
        <taxon>Sordariomycetes</taxon>
        <taxon>Hypocreomycetidae</taxon>
        <taxon>Glomerellales</taxon>
        <taxon>Glomerellaceae</taxon>
        <taxon>Colletotrichum</taxon>
        <taxon>Colletotrichum orchidearum species complex</taxon>
    </lineage>
</organism>
<keyword evidence="2" id="KW-1185">Reference proteome</keyword>
<dbReference type="AlphaFoldDB" id="A0A8H6N5W2"/>
<evidence type="ECO:0000313" key="1">
    <source>
        <dbReference type="EMBL" id="KAF6820621.1"/>
    </source>
</evidence>
<name>A0A8H6N5W2_9PEZI</name>
<dbReference type="Proteomes" id="UP000654918">
    <property type="component" value="Unassembled WGS sequence"/>
</dbReference>
<gene>
    <name evidence="1" type="ORF">CPLU01_12710</name>
</gene>
<comment type="caution">
    <text evidence="1">The sequence shown here is derived from an EMBL/GenBank/DDBJ whole genome shotgun (WGS) entry which is preliminary data.</text>
</comment>